<dbReference type="PANTHER" id="PTHR43774:SF1">
    <property type="entry name" value="PEPTIDE METHIONINE SULFOXIDE REDUCTASE MSRA 2"/>
    <property type="match status" value="1"/>
</dbReference>
<dbReference type="EMBL" id="JAUSTT010000010">
    <property type="protein sequence ID" value="MDQ0176091.1"/>
    <property type="molecule type" value="Genomic_DNA"/>
</dbReference>
<evidence type="ECO:0000256" key="3">
    <source>
        <dbReference type="ARBA" id="ARBA00047806"/>
    </source>
</evidence>
<sequence>MEEKHLEKATFAGGCFWCMVKPFDEQPGIEKVISGYTGGTKKNPTYEEVCAGHTGHTEAVQITYDSNQFSYEKLLDIFWQQIDPTDAAGQFYDRGSSYRPAIFYHNEQQRRLAEASKHALAASGRFQKPIVVNIEPAAAFYPAEDYHQSFYEKNPERYASYHEGSGRAAFIRVYWGDKHEKN</sequence>
<dbReference type="PANTHER" id="PTHR43774">
    <property type="entry name" value="PEPTIDE METHIONINE SULFOXIDE REDUCTASE"/>
    <property type="match status" value="1"/>
</dbReference>
<evidence type="ECO:0000256" key="1">
    <source>
        <dbReference type="ARBA" id="ARBA00005591"/>
    </source>
</evidence>
<evidence type="ECO:0000259" key="6">
    <source>
        <dbReference type="Pfam" id="PF01625"/>
    </source>
</evidence>
<name>A0ABT9WS13_9BACI</name>
<dbReference type="EC" id="1.8.4.11" evidence="5"/>
<comment type="catalytic activity">
    <reaction evidence="4 5">
        <text>[thioredoxin]-disulfide + L-methionine + H2O = L-methionine (S)-S-oxide + [thioredoxin]-dithiol</text>
        <dbReference type="Rhea" id="RHEA:19993"/>
        <dbReference type="Rhea" id="RHEA-COMP:10698"/>
        <dbReference type="Rhea" id="RHEA-COMP:10700"/>
        <dbReference type="ChEBI" id="CHEBI:15377"/>
        <dbReference type="ChEBI" id="CHEBI:29950"/>
        <dbReference type="ChEBI" id="CHEBI:50058"/>
        <dbReference type="ChEBI" id="CHEBI:57844"/>
        <dbReference type="ChEBI" id="CHEBI:58772"/>
        <dbReference type="EC" id="1.8.4.11"/>
    </reaction>
</comment>
<evidence type="ECO:0000256" key="5">
    <source>
        <dbReference type="HAMAP-Rule" id="MF_01401"/>
    </source>
</evidence>
<comment type="catalytic activity">
    <reaction evidence="3 5">
        <text>L-methionyl-[protein] + [thioredoxin]-disulfide + H2O = L-methionyl-(S)-S-oxide-[protein] + [thioredoxin]-dithiol</text>
        <dbReference type="Rhea" id="RHEA:14217"/>
        <dbReference type="Rhea" id="RHEA-COMP:10698"/>
        <dbReference type="Rhea" id="RHEA-COMP:10700"/>
        <dbReference type="Rhea" id="RHEA-COMP:12313"/>
        <dbReference type="Rhea" id="RHEA-COMP:12315"/>
        <dbReference type="ChEBI" id="CHEBI:15377"/>
        <dbReference type="ChEBI" id="CHEBI:16044"/>
        <dbReference type="ChEBI" id="CHEBI:29950"/>
        <dbReference type="ChEBI" id="CHEBI:44120"/>
        <dbReference type="ChEBI" id="CHEBI:50058"/>
        <dbReference type="EC" id="1.8.4.11"/>
    </reaction>
</comment>
<dbReference type="Pfam" id="PF01625">
    <property type="entry name" value="PMSR"/>
    <property type="match status" value="1"/>
</dbReference>
<evidence type="ECO:0000256" key="4">
    <source>
        <dbReference type="ARBA" id="ARBA00048782"/>
    </source>
</evidence>
<evidence type="ECO:0000313" key="8">
    <source>
        <dbReference type="Proteomes" id="UP001223586"/>
    </source>
</evidence>
<evidence type="ECO:0000256" key="2">
    <source>
        <dbReference type="ARBA" id="ARBA00023002"/>
    </source>
</evidence>
<keyword evidence="8" id="KW-1185">Reference proteome</keyword>
<feature type="active site" evidence="5">
    <location>
        <position position="15"/>
    </location>
</feature>
<protein>
    <recommendedName>
        <fullName evidence="5">Peptide methionine sulfoxide reductase MsrA</fullName>
        <shortName evidence="5">Protein-methionine-S-oxide reductase</shortName>
        <ecNumber evidence="5">1.8.4.11</ecNumber>
    </recommendedName>
    <alternativeName>
        <fullName evidence="5">Peptide-methionine (S)-S-oxide reductase</fullName>
        <shortName evidence="5">Peptide Met(O) reductase</shortName>
    </alternativeName>
</protein>
<dbReference type="InterPro" id="IPR002569">
    <property type="entry name" value="Met_Sox_Rdtase_MsrA_dom"/>
</dbReference>
<comment type="caution">
    <text evidence="7">The sequence shown here is derived from an EMBL/GenBank/DDBJ whole genome shotgun (WGS) entry which is preliminary data.</text>
</comment>
<dbReference type="InterPro" id="IPR036509">
    <property type="entry name" value="Met_Sox_Rdtase_MsrA_sf"/>
</dbReference>
<reference evidence="7 8" key="1">
    <citation type="submission" date="2023-07" db="EMBL/GenBank/DDBJ databases">
        <title>Genomic Encyclopedia of Type Strains, Phase IV (KMG-IV): sequencing the most valuable type-strain genomes for metagenomic binning, comparative biology and taxonomic classification.</title>
        <authorList>
            <person name="Goeker M."/>
        </authorList>
    </citation>
    <scope>NUCLEOTIDE SEQUENCE [LARGE SCALE GENOMIC DNA]</scope>
    <source>
        <strain evidence="7 8">DSM 23837</strain>
    </source>
</reference>
<accession>A0ABT9WS13</accession>
<proteinExistence type="inferred from homology"/>
<dbReference type="NCBIfam" id="TIGR00401">
    <property type="entry name" value="msrA"/>
    <property type="match status" value="1"/>
</dbReference>
<dbReference type="Gene3D" id="3.30.1060.10">
    <property type="entry name" value="Peptide methionine sulphoxide reductase MsrA"/>
    <property type="match status" value="1"/>
</dbReference>
<organism evidence="7 8">
    <name type="scientific">Bacillus chungangensis</name>
    <dbReference type="NCBI Taxonomy" id="587633"/>
    <lineage>
        <taxon>Bacteria</taxon>
        <taxon>Bacillati</taxon>
        <taxon>Bacillota</taxon>
        <taxon>Bacilli</taxon>
        <taxon>Bacillales</taxon>
        <taxon>Bacillaceae</taxon>
        <taxon>Bacillus</taxon>
    </lineage>
</organism>
<gene>
    <name evidence="5" type="primary">msrA</name>
    <name evidence="7" type="ORF">J2S08_001927</name>
</gene>
<dbReference type="HAMAP" id="MF_01401">
    <property type="entry name" value="MsrA"/>
    <property type="match status" value="1"/>
</dbReference>
<dbReference type="Proteomes" id="UP001223586">
    <property type="component" value="Unassembled WGS sequence"/>
</dbReference>
<dbReference type="SUPFAM" id="SSF55068">
    <property type="entry name" value="Peptide methionine sulfoxide reductase"/>
    <property type="match status" value="1"/>
</dbReference>
<comment type="similarity">
    <text evidence="1 5">Belongs to the MsrA Met sulfoxide reductase family.</text>
</comment>
<evidence type="ECO:0000313" key="7">
    <source>
        <dbReference type="EMBL" id="MDQ0176091.1"/>
    </source>
</evidence>
<feature type="domain" description="Peptide methionine sulphoxide reductase MsrA" evidence="6">
    <location>
        <begin position="8"/>
        <end position="159"/>
    </location>
</feature>
<keyword evidence="2 5" id="KW-0560">Oxidoreductase</keyword>
<comment type="function">
    <text evidence="5">Has an important function as a repair enzyme for proteins that have been inactivated by oxidation. Catalyzes the reversible oxidation-reduction of methionine sulfoxide in proteins to methionine.</text>
</comment>